<keyword evidence="5" id="KW-1185">Reference proteome</keyword>
<protein>
    <recommendedName>
        <fullName evidence="6">Tubulin-specific chaperone A</fullName>
    </recommendedName>
</protein>
<feature type="coiled-coil region" evidence="1">
    <location>
        <begin position="145"/>
        <end position="179"/>
    </location>
</feature>
<feature type="signal peptide" evidence="3">
    <location>
        <begin position="1"/>
        <end position="23"/>
    </location>
</feature>
<dbReference type="AlphaFoldDB" id="A0AAD2GE82"/>
<dbReference type="EMBL" id="CAKOGP040002480">
    <property type="protein sequence ID" value="CAJ1970205.1"/>
    <property type="molecule type" value="Genomic_DNA"/>
</dbReference>
<feature type="region of interest" description="Disordered" evidence="2">
    <location>
        <begin position="93"/>
        <end position="113"/>
    </location>
</feature>
<feature type="chain" id="PRO_5042108328" description="Tubulin-specific chaperone A" evidence="3">
    <location>
        <begin position="24"/>
        <end position="187"/>
    </location>
</feature>
<evidence type="ECO:0000256" key="3">
    <source>
        <dbReference type="SAM" id="SignalP"/>
    </source>
</evidence>
<organism evidence="4 5">
    <name type="scientific">Cylindrotheca closterium</name>
    <dbReference type="NCBI Taxonomy" id="2856"/>
    <lineage>
        <taxon>Eukaryota</taxon>
        <taxon>Sar</taxon>
        <taxon>Stramenopiles</taxon>
        <taxon>Ochrophyta</taxon>
        <taxon>Bacillariophyta</taxon>
        <taxon>Bacillariophyceae</taxon>
        <taxon>Bacillariophycidae</taxon>
        <taxon>Bacillariales</taxon>
        <taxon>Bacillariaceae</taxon>
        <taxon>Cylindrotheca</taxon>
    </lineage>
</organism>
<proteinExistence type="predicted"/>
<gene>
    <name evidence="4" type="ORF">CYCCA115_LOCUS24227</name>
</gene>
<keyword evidence="3" id="KW-0732">Signal</keyword>
<reference evidence="4" key="1">
    <citation type="submission" date="2023-08" db="EMBL/GenBank/DDBJ databases">
        <authorList>
            <person name="Audoor S."/>
            <person name="Bilcke G."/>
        </authorList>
    </citation>
    <scope>NUCLEOTIDE SEQUENCE</scope>
</reference>
<accession>A0AAD2GE82</accession>
<sequence>MADRRIQTCILILLAFLCESVRSFSTLHPLQLLQGHPQQSHHRHRHHHRHHHRHRHTSLFLVTEDDVIKAVEEAEELWAKALEARKTANALSDRAEEEAEASSARAQEVDAKIKENNVSKTPITMETLAEGDAVAKSSLDAGNLLNKALAASDEADQLLQQAEEALEKSEATLEKHLIDFPDSTLAE</sequence>
<keyword evidence="1" id="KW-0175">Coiled coil</keyword>
<evidence type="ECO:0000313" key="5">
    <source>
        <dbReference type="Proteomes" id="UP001295423"/>
    </source>
</evidence>
<evidence type="ECO:0000256" key="1">
    <source>
        <dbReference type="SAM" id="Coils"/>
    </source>
</evidence>
<evidence type="ECO:0008006" key="6">
    <source>
        <dbReference type="Google" id="ProtNLM"/>
    </source>
</evidence>
<name>A0AAD2GE82_9STRA</name>
<dbReference type="Proteomes" id="UP001295423">
    <property type="component" value="Unassembled WGS sequence"/>
</dbReference>
<feature type="compositionally biased region" description="Basic residues" evidence="2">
    <location>
        <begin position="39"/>
        <end position="57"/>
    </location>
</feature>
<evidence type="ECO:0000256" key="2">
    <source>
        <dbReference type="SAM" id="MobiDB-lite"/>
    </source>
</evidence>
<feature type="region of interest" description="Disordered" evidence="2">
    <location>
        <begin position="37"/>
        <end position="57"/>
    </location>
</feature>
<comment type="caution">
    <text evidence="4">The sequence shown here is derived from an EMBL/GenBank/DDBJ whole genome shotgun (WGS) entry which is preliminary data.</text>
</comment>
<evidence type="ECO:0000313" key="4">
    <source>
        <dbReference type="EMBL" id="CAJ1970205.1"/>
    </source>
</evidence>